<gene>
    <name evidence="3" type="ORF">H8R25_13640</name>
</gene>
<evidence type="ECO:0000259" key="1">
    <source>
        <dbReference type="Pfam" id="PF11738"/>
    </source>
</evidence>
<dbReference type="EMBL" id="JACRUL010000039">
    <property type="protein sequence ID" value="MBC5845476.1"/>
    <property type="molecule type" value="Genomic_DNA"/>
</dbReference>
<dbReference type="RefSeq" id="WP_187020077.1">
    <property type="nucleotide sequence ID" value="NZ_JACRUK010000040.1"/>
</dbReference>
<dbReference type="InterPro" id="IPR037126">
    <property type="entry name" value="PdaC/RsiV-like_sf"/>
</dbReference>
<dbReference type="Pfam" id="PF13739">
    <property type="entry name" value="PdaC"/>
    <property type="match status" value="1"/>
</dbReference>
<protein>
    <submittedName>
        <fullName evidence="3">DUF3298 and DUF4163 domain-containing protein</fullName>
    </submittedName>
</protein>
<evidence type="ECO:0000313" key="3">
    <source>
        <dbReference type="EMBL" id="MBC5845476.1"/>
    </source>
</evidence>
<dbReference type="AlphaFoldDB" id="A0A923N138"/>
<organism evidence="3 4">
    <name type="scientific">Flavobacterium muglaense</name>
    <dbReference type="NCBI Taxonomy" id="2764716"/>
    <lineage>
        <taxon>Bacteria</taxon>
        <taxon>Pseudomonadati</taxon>
        <taxon>Bacteroidota</taxon>
        <taxon>Flavobacteriia</taxon>
        <taxon>Flavobacteriales</taxon>
        <taxon>Flavobacteriaceae</taxon>
        <taxon>Flavobacterium</taxon>
    </lineage>
</organism>
<reference evidence="3 4" key="1">
    <citation type="submission" date="2020-08" db="EMBL/GenBank/DDBJ databases">
        <title>Description of novel Flavobacterium F-392 isolate.</title>
        <authorList>
            <person name="Saticioglu I.B."/>
            <person name="Duman M."/>
            <person name="Altun S."/>
        </authorList>
    </citation>
    <scope>NUCLEOTIDE SEQUENCE [LARGE SCALE GENOMIC DNA]</scope>
    <source>
        <strain evidence="3 4">F-392</strain>
    </source>
</reference>
<sequence length="247" mass="28053">MKQAAYAIGLLFLLVGCQKELSFETQSYTKKSALDCTDECPEITVSIPFASGKPAISDSINKKVFAVVKEIVYFGEKPYTSTDYNDLIAAFIGSYEKLKTEFPNDELGWEAEIEGKVTYQSDSILNITIDHYSYTGGAHGYKGQRSLLFDLKTGKTVTVSQLFKDPKAFKVLAEKKFRAQFNIPEDQEINATTFMFEGDQFQLPYNIFYTEKGLLLFYNRYEIASYADGTQELLIPYEELKSYLIVK</sequence>
<dbReference type="InterPro" id="IPR025303">
    <property type="entry name" value="PdaC"/>
</dbReference>
<dbReference type="Pfam" id="PF11738">
    <property type="entry name" value="DUF3298"/>
    <property type="match status" value="1"/>
</dbReference>
<dbReference type="PROSITE" id="PS51257">
    <property type="entry name" value="PROKAR_LIPOPROTEIN"/>
    <property type="match status" value="1"/>
</dbReference>
<dbReference type="Gene3D" id="3.30.565.40">
    <property type="entry name" value="Fervidobacterium nodosum Rt17-B1 like"/>
    <property type="match status" value="1"/>
</dbReference>
<accession>A0A923N138</accession>
<keyword evidence="4" id="KW-1185">Reference proteome</keyword>
<feature type="domain" description="DUF3298" evidence="1">
    <location>
        <begin position="162"/>
        <end position="238"/>
    </location>
</feature>
<comment type="caution">
    <text evidence="3">The sequence shown here is derived from an EMBL/GenBank/DDBJ whole genome shotgun (WGS) entry which is preliminary data.</text>
</comment>
<evidence type="ECO:0000313" key="4">
    <source>
        <dbReference type="Proteomes" id="UP000641454"/>
    </source>
</evidence>
<dbReference type="Proteomes" id="UP000641454">
    <property type="component" value="Unassembled WGS sequence"/>
</dbReference>
<evidence type="ECO:0000259" key="2">
    <source>
        <dbReference type="Pfam" id="PF13739"/>
    </source>
</evidence>
<dbReference type="InterPro" id="IPR021729">
    <property type="entry name" value="DUF3298"/>
</dbReference>
<feature type="domain" description="Deacetylase PdaC" evidence="2">
    <location>
        <begin position="37"/>
        <end position="140"/>
    </location>
</feature>
<dbReference type="Gene3D" id="3.90.640.20">
    <property type="entry name" value="Heat-shock cognate protein, ATPase"/>
    <property type="match status" value="1"/>
</dbReference>
<name>A0A923N138_9FLAO</name>
<proteinExistence type="predicted"/>